<evidence type="ECO:0000256" key="2">
    <source>
        <dbReference type="SAM" id="Phobius"/>
    </source>
</evidence>
<proteinExistence type="predicted"/>
<name>A0A7U2I9Y5_PHANO</name>
<evidence type="ECO:0000313" key="3">
    <source>
        <dbReference type="EMBL" id="QRD05967.1"/>
    </source>
</evidence>
<feature type="region of interest" description="Disordered" evidence="1">
    <location>
        <begin position="247"/>
        <end position="276"/>
    </location>
</feature>
<feature type="transmembrane region" description="Helical" evidence="2">
    <location>
        <begin position="123"/>
        <end position="145"/>
    </location>
</feature>
<gene>
    <name evidence="3" type="ORF">JI435_133920</name>
</gene>
<evidence type="ECO:0008006" key="5">
    <source>
        <dbReference type="Google" id="ProtNLM"/>
    </source>
</evidence>
<dbReference type="AlphaFoldDB" id="A0A7U2I9Y5"/>
<accession>A0A7U2I9Y5</accession>
<keyword evidence="2" id="KW-0812">Transmembrane</keyword>
<evidence type="ECO:0000256" key="1">
    <source>
        <dbReference type="SAM" id="MobiDB-lite"/>
    </source>
</evidence>
<evidence type="ECO:0000313" key="4">
    <source>
        <dbReference type="Proteomes" id="UP000663193"/>
    </source>
</evidence>
<dbReference type="Proteomes" id="UP000663193">
    <property type="component" value="Chromosome 19"/>
</dbReference>
<organism evidence="3 4">
    <name type="scientific">Phaeosphaeria nodorum (strain SN15 / ATCC MYA-4574 / FGSC 10173)</name>
    <name type="common">Glume blotch fungus</name>
    <name type="synonym">Parastagonospora nodorum</name>
    <dbReference type="NCBI Taxonomy" id="321614"/>
    <lineage>
        <taxon>Eukaryota</taxon>
        <taxon>Fungi</taxon>
        <taxon>Dikarya</taxon>
        <taxon>Ascomycota</taxon>
        <taxon>Pezizomycotina</taxon>
        <taxon>Dothideomycetes</taxon>
        <taxon>Pleosporomycetidae</taxon>
        <taxon>Pleosporales</taxon>
        <taxon>Pleosporineae</taxon>
        <taxon>Phaeosphaeriaceae</taxon>
        <taxon>Parastagonospora</taxon>
    </lineage>
</organism>
<feature type="compositionally biased region" description="Low complexity" evidence="1">
    <location>
        <begin position="248"/>
        <end position="269"/>
    </location>
</feature>
<keyword evidence="2" id="KW-1133">Transmembrane helix</keyword>
<sequence length="276" mass="30109">MIVSTPSFLRGVIALSSTLLTVLSGVAIYKCVFAVLLLAKSLPLDGYVWVDILGMAGSGKPEKHVVNLRLGGECEVAVWVAAGCGIGAGVMGVVRAFFEERQRWRGVGKDYHQLSVSRKLKSLRCVACISAVIALFGSAVSAVYLTLHSNAVRRSTCHWTMGEHHDATLKCTRELAICEVSPYLVKPNRSEQAVGWRQKACGQLQHSRKSLVFLALLSLVLVVGYGAQAYLARREEKMLLNVEEKTVSVRSSSDSQNRSPRSSWGSSDSQRIEKAE</sequence>
<feature type="transmembrane region" description="Helical" evidence="2">
    <location>
        <begin position="76"/>
        <end position="98"/>
    </location>
</feature>
<keyword evidence="4" id="KW-1185">Reference proteome</keyword>
<feature type="transmembrane region" description="Helical" evidence="2">
    <location>
        <begin position="211"/>
        <end position="231"/>
    </location>
</feature>
<keyword evidence="2" id="KW-0472">Membrane</keyword>
<feature type="transmembrane region" description="Helical" evidence="2">
    <location>
        <begin position="12"/>
        <end position="39"/>
    </location>
</feature>
<protein>
    <recommendedName>
        <fullName evidence="5">Transmembrane protein</fullName>
    </recommendedName>
</protein>
<dbReference type="OrthoDB" id="3785581at2759"/>
<dbReference type="VEuPathDB" id="FungiDB:JI435_133920"/>
<reference evidence="4" key="1">
    <citation type="journal article" date="2021" name="BMC Genomics">
        <title>Chromosome-level genome assembly and manually-curated proteome of model necrotroph Parastagonospora nodorum Sn15 reveals a genome-wide trove of candidate effector homologs, and redundancy of virulence-related functions within an accessory chromosome.</title>
        <authorList>
            <person name="Bertazzoni S."/>
            <person name="Jones D.A.B."/>
            <person name="Phan H.T."/>
            <person name="Tan K.-C."/>
            <person name="Hane J.K."/>
        </authorList>
    </citation>
    <scope>NUCLEOTIDE SEQUENCE [LARGE SCALE GENOMIC DNA]</scope>
    <source>
        <strain evidence="4">SN15 / ATCC MYA-4574 / FGSC 10173)</strain>
    </source>
</reference>
<dbReference type="EMBL" id="CP069041">
    <property type="protein sequence ID" value="QRD05967.1"/>
    <property type="molecule type" value="Genomic_DNA"/>
</dbReference>